<reference evidence="7" key="1">
    <citation type="submission" date="2020-09" db="EMBL/GenBank/DDBJ databases">
        <title>A novel bacterium of genus Bacillus, isolated from South China Sea.</title>
        <authorList>
            <person name="Huang H."/>
            <person name="Mo K."/>
            <person name="Hu Y."/>
        </authorList>
    </citation>
    <scope>NUCLEOTIDE SEQUENCE</scope>
    <source>
        <strain evidence="7">IB182487</strain>
    </source>
</reference>
<evidence type="ECO:0000256" key="3">
    <source>
        <dbReference type="ARBA" id="ARBA00023136"/>
    </source>
</evidence>
<sequence>MFGWKRFKKSSQKSKNQEQIKNENLNNTQNQQLTSDIDYNLQVIKDKIGFNSDVTIRTIHIGQRNMRASIIYVDGLANQDLINEHILKPLMLHSFEKDTTELWPADHSGFKEYLKNHVLSISAISEVNTFEDLISQVLSGATVLLIDGFACNLVLNTQGWKTRGIEEPPTETVVRGPRIGFTETLKDNTAYLRRFTLDPNLTILNYQVGKRTKKKLIITYIKDIANPELVNEVKRRIEKIDMDDVPESGSLEQLIEDNFLSPFPQLQSTERPDRVIGALNEGRVAILLDGTPFALIAPVTFSMFIQSQEDYYIRWIPASLTRMLRFFATFLSLFLPAIYISFVSFHQGLIPSKLAFSIAGTRTGVPFPTLIEALIMEISIEILREAGLRLPKTIGQAVGIVGGLVIGEAAVQAGIVSPIMVIVVSITAISSFVLPGYPIGLTLRWLRFVVMFFAATMGLYGVILFFLLLIIHLSKHKSFGVPYIGPAEPSSLSDLKDFLVRMPLMMMKKRPTLLNPQDQVRKGSKD</sequence>
<evidence type="ECO:0000256" key="1">
    <source>
        <dbReference type="ARBA" id="ARBA00004141"/>
    </source>
</evidence>
<dbReference type="PANTHER" id="PTHR22550:SF5">
    <property type="entry name" value="LEUCINE ZIPPER PROTEIN 4"/>
    <property type="match status" value="1"/>
</dbReference>
<accession>A0A926RYL2</accession>
<dbReference type="EMBL" id="JACXAI010000026">
    <property type="protein sequence ID" value="MBD1382201.1"/>
    <property type="molecule type" value="Genomic_DNA"/>
</dbReference>
<dbReference type="RefSeq" id="WP_191160156.1">
    <property type="nucleotide sequence ID" value="NZ_JACXAI010000026.1"/>
</dbReference>
<dbReference type="PANTHER" id="PTHR22550">
    <property type="entry name" value="SPORE GERMINATION PROTEIN"/>
    <property type="match status" value="1"/>
</dbReference>
<organism evidence="7 8">
    <name type="scientific">Metabacillus arenae</name>
    <dbReference type="NCBI Taxonomy" id="2771434"/>
    <lineage>
        <taxon>Bacteria</taxon>
        <taxon>Bacillati</taxon>
        <taxon>Bacillota</taxon>
        <taxon>Bacilli</taxon>
        <taxon>Bacillales</taxon>
        <taxon>Bacillaceae</taxon>
        <taxon>Metabacillus</taxon>
    </lineage>
</organism>
<comment type="subcellular location">
    <subcellularLocation>
        <location evidence="4">Cell membrane</location>
    </subcellularLocation>
    <subcellularLocation>
        <location evidence="1">Membrane</location>
        <topology evidence="1">Multi-pass membrane protein</topology>
    </subcellularLocation>
</comment>
<dbReference type="AlphaFoldDB" id="A0A926RYL2"/>
<keyword evidence="8" id="KW-1185">Reference proteome</keyword>
<feature type="compositionally biased region" description="Basic residues" evidence="5">
    <location>
        <begin position="1"/>
        <end position="12"/>
    </location>
</feature>
<dbReference type="Proteomes" id="UP000626844">
    <property type="component" value="Unassembled WGS sequence"/>
</dbReference>
<comment type="caution">
    <text evidence="7">The sequence shown here is derived from an EMBL/GenBank/DDBJ whole genome shotgun (WGS) entry which is preliminary data.</text>
</comment>
<name>A0A926RYL2_9BACI</name>
<keyword evidence="6" id="KW-1133">Transmembrane helix</keyword>
<keyword evidence="3 4" id="KW-0472">Membrane</keyword>
<dbReference type="GO" id="GO:0009847">
    <property type="term" value="P:spore germination"/>
    <property type="evidence" value="ECO:0007669"/>
    <property type="project" value="UniProtKB-UniRule"/>
</dbReference>
<comment type="similarity">
    <text evidence="2 4">Belongs to the GerABKA family.</text>
</comment>
<feature type="region of interest" description="Disordered" evidence="5">
    <location>
        <begin position="1"/>
        <end position="27"/>
    </location>
</feature>
<feature type="transmembrane region" description="Helical" evidence="6">
    <location>
        <begin position="284"/>
        <end position="305"/>
    </location>
</feature>
<dbReference type="InterPro" id="IPR004995">
    <property type="entry name" value="Spore_Ger"/>
</dbReference>
<evidence type="ECO:0000313" key="7">
    <source>
        <dbReference type="EMBL" id="MBD1382201.1"/>
    </source>
</evidence>
<evidence type="ECO:0000256" key="4">
    <source>
        <dbReference type="PIRNR" id="PIRNR005690"/>
    </source>
</evidence>
<gene>
    <name evidence="7" type="ORF">IC621_18435</name>
</gene>
<feature type="transmembrane region" description="Helical" evidence="6">
    <location>
        <begin position="325"/>
        <end position="345"/>
    </location>
</feature>
<proteinExistence type="inferred from homology"/>
<feature type="transmembrane region" description="Helical" evidence="6">
    <location>
        <begin position="445"/>
        <end position="471"/>
    </location>
</feature>
<feature type="transmembrane region" description="Helical" evidence="6">
    <location>
        <begin position="419"/>
        <end position="439"/>
    </location>
</feature>
<dbReference type="PIRSF" id="PIRSF005690">
    <property type="entry name" value="GerBA"/>
    <property type="match status" value="1"/>
</dbReference>
<evidence type="ECO:0000256" key="2">
    <source>
        <dbReference type="ARBA" id="ARBA00005278"/>
    </source>
</evidence>
<dbReference type="Pfam" id="PF03323">
    <property type="entry name" value="GerA"/>
    <property type="match status" value="1"/>
</dbReference>
<dbReference type="InterPro" id="IPR050768">
    <property type="entry name" value="UPF0353/GerABKA_families"/>
</dbReference>
<protein>
    <submittedName>
        <fullName evidence="7">Spore germination protein</fullName>
    </submittedName>
</protein>
<keyword evidence="6" id="KW-0812">Transmembrane</keyword>
<evidence type="ECO:0000313" key="8">
    <source>
        <dbReference type="Proteomes" id="UP000626844"/>
    </source>
</evidence>
<evidence type="ECO:0000256" key="5">
    <source>
        <dbReference type="SAM" id="MobiDB-lite"/>
    </source>
</evidence>
<evidence type="ECO:0000256" key="6">
    <source>
        <dbReference type="SAM" id="Phobius"/>
    </source>
</evidence>
<dbReference type="GO" id="GO:0005886">
    <property type="term" value="C:plasma membrane"/>
    <property type="evidence" value="ECO:0007669"/>
    <property type="project" value="UniProtKB-SubCell"/>
</dbReference>